<sequence>PMFSLGMPGPSSANEAPIEYKHSINPELKIIK</sequence>
<reference evidence="1" key="1">
    <citation type="journal article" date="2014" name="Front. Microbiol.">
        <title>High frequency of phylogenetically diverse reductive dehalogenase-homologous genes in deep subseafloor sedimentary metagenomes.</title>
        <authorList>
            <person name="Kawai M."/>
            <person name="Futagami T."/>
            <person name="Toyoda A."/>
            <person name="Takaki Y."/>
            <person name="Nishi S."/>
            <person name="Hori S."/>
            <person name="Arai W."/>
            <person name="Tsubouchi T."/>
            <person name="Morono Y."/>
            <person name="Uchiyama I."/>
            <person name="Ito T."/>
            <person name="Fujiyama A."/>
            <person name="Inagaki F."/>
            <person name="Takami H."/>
        </authorList>
    </citation>
    <scope>NUCLEOTIDE SEQUENCE</scope>
    <source>
        <strain evidence="1">Expedition CK06-06</strain>
    </source>
</reference>
<organism evidence="1">
    <name type="scientific">marine sediment metagenome</name>
    <dbReference type="NCBI Taxonomy" id="412755"/>
    <lineage>
        <taxon>unclassified sequences</taxon>
        <taxon>metagenomes</taxon>
        <taxon>ecological metagenomes</taxon>
    </lineage>
</organism>
<feature type="non-terminal residue" evidence="1">
    <location>
        <position position="1"/>
    </location>
</feature>
<accession>X1KCD2</accession>
<gene>
    <name evidence="1" type="ORF">S06H3_10059</name>
</gene>
<evidence type="ECO:0000313" key="1">
    <source>
        <dbReference type="EMBL" id="GAI04677.1"/>
    </source>
</evidence>
<dbReference type="AlphaFoldDB" id="X1KCD2"/>
<dbReference type="EMBL" id="BARV01004578">
    <property type="protein sequence ID" value="GAI04677.1"/>
    <property type="molecule type" value="Genomic_DNA"/>
</dbReference>
<proteinExistence type="predicted"/>
<name>X1KCD2_9ZZZZ</name>
<protein>
    <submittedName>
        <fullName evidence="1">Uncharacterized protein</fullName>
    </submittedName>
</protein>
<comment type="caution">
    <text evidence="1">The sequence shown here is derived from an EMBL/GenBank/DDBJ whole genome shotgun (WGS) entry which is preliminary data.</text>
</comment>